<gene>
    <name evidence="1" type="ORF">J2S00_003418</name>
</gene>
<feature type="non-terminal residue" evidence="1">
    <location>
        <position position="72"/>
    </location>
</feature>
<dbReference type="EMBL" id="JAUSUQ010000015">
    <property type="protein sequence ID" value="MDQ0340594.1"/>
    <property type="molecule type" value="Genomic_DNA"/>
</dbReference>
<evidence type="ECO:0000313" key="1">
    <source>
        <dbReference type="EMBL" id="MDQ0340594.1"/>
    </source>
</evidence>
<evidence type="ECO:0000313" key="2">
    <source>
        <dbReference type="Proteomes" id="UP001232445"/>
    </source>
</evidence>
<dbReference type="Proteomes" id="UP001232445">
    <property type="component" value="Unassembled WGS sequence"/>
</dbReference>
<reference evidence="1 2" key="1">
    <citation type="submission" date="2023-07" db="EMBL/GenBank/DDBJ databases">
        <title>Genomic Encyclopedia of Type Strains, Phase IV (KMG-IV): sequencing the most valuable type-strain genomes for metagenomic binning, comparative biology and taxonomic classification.</title>
        <authorList>
            <person name="Goeker M."/>
        </authorList>
    </citation>
    <scope>NUCLEOTIDE SEQUENCE [LARGE SCALE GENOMIC DNA]</scope>
    <source>
        <strain evidence="1 2">DSM 17740</strain>
    </source>
</reference>
<accession>A0ABU0CX87</accession>
<protein>
    <submittedName>
        <fullName evidence="1">Transposase</fullName>
    </submittedName>
</protein>
<name>A0ABU0CX87_9BACI</name>
<keyword evidence="2" id="KW-1185">Reference proteome</keyword>
<organism evidence="1 2">
    <name type="scientific">Caldalkalibacillus uzonensis</name>
    <dbReference type="NCBI Taxonomy" id="353224"/>
    <lineage>
        <taxon>Bacteria</taxon>
        <taxon>Bacillati</taxon>
        <taxon>Bacillota</taxon>
        <taxon>Bacilli</taxon>
        <taxon>Bacillales</taxon>
        <taxon>Bacillaceae</taxon>
        <taxon>Caldalkalibacillus</taxon>
    </lineage>
</organism>
<comment type="caution">
    <text evidence="1">The sequence shown here is derived from an EMBL/GenBank/DDBJ whole genome shotgun (WGS) entry which is preliminary data.</text>
</comment>
<proteinExistence type="predicted"/>
<sequence>MTRQYEAVEDPPMGQQMQVDFGQVTVRNTFHQPQKLWFMACVLSHSRYKFVYWLDRPFTTADVIQAHEQAFA</sequence>